<evidence type="ECO:0000313" key="3">
    <source>
        <dbReference type="Proteomes" id="UP000320839"/>
    </source>
</evidence>
<gene>
    <name evidence="2" type="ORF">Pan153_09910</name>
</gene>
<dbReference type="Pfam" id="PF13653">
    <property type="entry name" value="GDPD_2"/>
    <property type="match status" value="1"/>
</dbReference>
<organism evidence="2 3">
    <name type="scientific">Gimesia panareensis</name>
    <dbReference type="NCBI Taxonomy" id="2527978"/>
    <lineage>
        <taxon>Bacteria</taxon>
        <taxon>Pseudomonadati</taxon>
        <taxon>Planctomycetota</taxon>
        <taxon>Planctomycetia</taxon>
        <taxon>Planctomycetales</taxon>
        <taxon>Planctomycetaceae</taxon>
        <taxon>Gimesia</taxon>
    </lineage>
</organism>
<evidence type="ECO:0000313" key="2">
    <source>
        <dbReference type="EMBL" id="QDV16364.1"/>
    </source>
</evidence>
<protein>
    <recommendedName>
        <fullName evidence="1">Altered inheritance of mitochondria protein 6</fullName>
    </recommendedName>
</protein>
<dbReference type="Proteomes" id="UP000320839">
    <property type="component" value="Chromosome"/>
</dbReference>
<dbReference type="GO" id="GO:0008081">
    <property type="term" value="F:phosphoric diester hydrolase activity"/>
    <property type="evidence" value="ECO:0007669"/>
    <property type="project" value="InterPro"/>
</dbReference>
<reference evidence="2 3" key="1">
    <citation type="submission" date="2019-02" db="EMBL/GenBank/DDBJ databases">
        <title>Deep-cultivation of Planctomycetes and their phenomic and genomic characterization uncovers novel biology.</title>
        <authorList>
            <person name="Wiegand S."/>
            <person name="Jogler M."/>
            <person name="Boedeker C."/>
            <person name="Pinto D."/>
            <person name="Vollmers J."/>
            <person name="Rivas-Marin E."/>
            <person name="Kohn T."/>
            <person name="Peeters S.H."/>
            <person name="Heuer A."/>
            <person name="Rast P."/>
            <person name="Oberbeckmann S."/>
            <person name="Bunk B."/>
            <person name="Jeske O."/>
            <person name="Meyerdierks A."/>
            <person name="Storesund J.E."/>
            <person name="Kallscheuer N."/>
            <person name="Luecker S."/>
            <person name="Lage O.M."/>
            <person name="Pohl T."/>
            <person name="Merkel B.J."/>
            <person name="Hornburger P."/>
            <person name="Mueller R.-W."/>
            <person name="Bruemmer F."/>
            <person name="Labrenz M."/>
            <person name="Spormann A.M."/>
            <person name="Op den Camp H."/>
            <person name="Overmann J."/>
            <person name="Amann R."/>
            <person name="Jetten M.S.M."/>
            <person name="Mascher T."/>
            <person name="Medema M.H."/>
            <person name="Devos D.P."/>
            <person name="Kaster A.-K."/>
            <person name="Ovreas L."/>
            <person name="Rohde M."/>
            <person name="Galperin M.Y."/>
            <person name="Jogler C."/>
        </authorList>
    </citation>
    <scope>NUCLEOTIDE SEQUENCE [LARGE SCALE GENOMIC DNA]</scope>
    <source>
        <strain evidence="2 3">Pan153</strain>
    </source>
</reference>
<dbReference type="EMBL" id="CP036317">
    <property type="protein sequence ID" value="QDV16364.1"/>
    <property type="molecule type" value="Genomic_DNA"/>
</dbReference>
<dbReference type="CDD" id="cd08577">
    <property type="entry name" value="PI-PLCc_GDPD_SF_unchar3"/>
    <property type="match status" value="1"/>
</dbReference>
<sequence>MRLIRLLSVVLLVVVYVFTSVRAGEEKQTPLFQAHAHNDYEHPRPLHDALENGFWSVEADIYLVDGDLLVAHDRRDVKPERTLRKLYLDPLQAYFRKQSFPTKERTPPFTLLVDIKTDGAAVYPVLRQQLEDYAELLCRVEDGKLIPGAVQIVISGDRPKELIAAANPRYMGIDGRLSDLDSKQPADLMPLISDRWTSHFKYRGTGSMSEAERTKLQMIVKQAHTAGRRVRFWATPESEAVWRELVAADVDHINTDQLKRLSVFLRGQADSLTD</sequence>
<proteinExistence type="predicted"/>
<dbReference type="SUPFAM" id="SSF51695">
    <property type="entry name" value="PLC-like phosphodiesterases"/>
    <property type="match status" value="1"/>
</dbReference>
<dbReference type="OrthoDB" id="9794455at2"/>
<dbReference type="Gene3D" id="3.20.20.190">
    <property type="entry name" value="Phosphatidylinositol (PI) phosphodiesterase"/>
    <property type="match status" value="1"/>
</dbReference>
<accession>A0A518FJ50</accession>
<name>A0A518FJ50_9PLAN</name>
<dbReference type="PANTHER" id="PTHR31571:SF1">
    <property type="entry name" value="ALTERED INHERITANCE OF MITOCHONDRIA PROTEIN 6"/>
    <property type="match status" value="1"/>
</dbReference>
<dbReference type="PANTHER" id="PTHR31571">
    <property type="entry name" value="ALTERED INHERITANCE OF MITOCHONDRIA PROTEIN 6"/>
    <property type="match status" value="1"/>
</dbReference>
<dbReference type="AlphaFoldDB" id="A0A518FJ50"/>
<dbReference type="InterPro" id="IPR051236">
    <property type="entry name" value="HAT_RTT109-like"/>
</dbReference>
<dbReference type="InterPro" id="IPR017946">
    <property type="entry name" value="PLC-like_Pdiesterase_TIM-brl"/>
</dbReference>
<dbReference type="GO" id="GO:0006629">
    <property type="term" value="P:lipid metabolic process"/>
    <property type="evidence" value="ECO:0007669"/>
    <property type="project" value="InterPro"/>
</dbReference>
<dbReference type="InterPro" id="IPR039559">
    <property type="entry name" value="AIM6_PI-PLC-like_dom"/>
</dbReference>
<evidence type="ECO:0000256" key="1">
    <source>
        <dbReference type="ARBA" id="ARBA00014286"/>
    </source>
</evidence>